<proteinExistence type="inferred from homology"/>
<dbReference type="Gene3D" id="3.40.50.10090">
    <property type="match status" value="2"/>
</dbReference>
<dbReference type="PANTHER" id="PTHR38042:SF1">
    <property type="entry name" value="UROPORPHYRINOGEN-III SYNTHASE, CHLOROPLASTIC"/>
    <property type="match status" value="1"/>
</dbReference>
<protein>
    <recommendedName>
        <fullName evidence="7 9">Uroporphyrinogen-III synthase</fullName>
        <ecNumber evidence="3 9">4.2.1.75</ecNumber>
    </recommendedName>
</protein>
<evidence type="ECO:0000256" key="7">
    <source>
        <dbReference type="ARBA" id="ARBA00040167"/>
    </source>
</evidence>
<comment type="caution">
    <text evidence="11">The sequence shown here is derived from an EMBL/GenBank/DDBJ whole genome shotgun (WGS) entry which is preliminary data.</text>
</comment>
<dbReference type="AlphaFoldDB" id="A0A0M0KIE9"/>
<dbReference type="SUPFAM" id="SSF69618">
    <property type="entry name" value="HemD-like"/>
    <property type="match status" value="1"/>
</dbReference>
<evidence type="ECO:0000256" key="4">
    <source>
        <dbReference type="ARBA" id="ARBA00023239"/>
    </source>
</evidence>
<organism evidence="11">
    <name type="scientific">Halalkalibacterium halodurans</name>
    <name type="common">Bacillus halodurans</name>
    <dbReference type="NCBI Taxonomy" id="86665"/>
    <lineage>
        <taxon>Bacteria</taxon>
        <taxon>Bacillati</taxon>
        <taxon>Bacillota</taxon>
        <taxon>Bacilli</taxon>
        <taxon>Bacillales</taxon>
        <taxon>Bacillaceae</taxon>
        <taxon>Halalkalibacterium (ex Joshi et al. 2022)</taxon>
    </lineage>
</organism>
<evidence type="ECO:0000256" key="8">
    <source>
        <dbReference type="ARBA" id="ARBA00048617"/>
    </source>
</evidence>
<gene>
    <name evidence="11" type="ORF">AMD02_04530</name>
</gene>
<evidence type="ECO:0000256" key="3">
    <source>
        <dbReference type="ARBA" id="ARBA00013109"/>
    </source>
</evidence>
<accession>A0A0M0KIE9</accession>
<evidence type="ECO:0000256" key="9">
    <source>
        <dbReference type="RuleBase" id="RU366031"/>
    </source>
</evidence>
<dbReference type="PANTHER" id="PTHR38042">
    <property type="entry name" value="UROPORPHYRINOGEN-III SYNTHASE, CHLOROPLASTIC"/>
    <property type="match status" value="1"/>
</dbReference>
<evidence type="ECO:0000256" key="2">
    <source>
        <dbReference type="ARBA" id="ARBA00008133"/>
    </source>
</evidence>
<name>A0A0M0KIE9_ALKHA</name>
<evidence type="ECO:0000256" key="1">
    <source>
        <dbReference type="ARBA" id="ARBA00004772"/>
    </source>
</evidence>
<sequence>MIAPVLKGKGVLITRAKEQASSLSRLIEEAGGVPIEVPLLSFIKTMDVYEEVGASIQSYEWIVFTSANAVRFFFNTWPRQELKKLPSIAAVGSSTQRELSRYGISVDLMPNEYVAESLVETMVKRLKPCRVLFPKGNLARPTVKVGLEANGFIVDEMTVYETKRPLEAKVMLCEAFQKHRIEIITFTSPSAVDHFVTLLDREFILHEHLLYAYIGPIAAARAKQRGLPVHIVAKTYTGEGLVNAICDFVKEDG</sequence>
<comment type="function">
    <text evidence="6 9">Catalyzes cyclization of the linear tetrapyrrole, hydroxymethylbilane, to the macrocyclic uroporphyrinogen III.</text>
</comment>
<evidence type="ECO:0000256" key="6">
    <source>
        <dbReference type="ARBA" id="ARBA00037589"/>
    </source>
</evidence>
<comment type="pathway">
    <text evidence="1 9">Porphyrin-containing compound metabolism; protoporphyrin-IX biosynthesis; coproporphyrinogen-III from 5-aminolevulinate: step 3/4.</text>
</comment>
<comment type="similarity">
    <text evidence="2 9">Belongs to the uroporphyrinogen-III synthase family.</text>
</comment>
<dbReference type="EMBL" id="LILD01000001">
    <property type="protein sequence ID" value="KOO38208.1"/>
    <property type="molecule type" value="Genomic_DNA"/>
</dbReference>
<dbReference type="InterPro" id="IPR039793">
    <property type="entry name" value="UROS/Hem4"/>
</dbReference>
<dbReference type="PATRIC" id="fig|136160.3.peg.1177"/>
<dbReference type="NCBIfam" id="NF004593">
    <property type="entry name" value="PRK05928.4-2"/>
    <property type="match status" value="1"/>
</dbReference>
<dbReference type="UniPathway" id="UPA00251">
    <property type="reaction ID" value="UER00320"/>
</dbReference>
<keyword evidence="4 9" id="KW-0456">Lyase</keyword>
<dbReference type="EC" id="4.2.1.75" evidence="3 9"/>
<dbReference type="RefSeq" id="WP_053430582.1">
    <property type="nucleotide sequence ID" value="NZ_CP040441.1"/>
</dbReference>
<dbReference type="GO" id="GO:0004852">
    <property type="term" value="F:uroporphyrinogen-III synthase activity"/>
    <property type="evidence" value="ECO:0007669"/>
    <property type="project" value="UniProtKB-UniRule"/>
</dbReference>
<dbReference type="GeneID" id="87598567"/>
<feature type="domain" description="Tetrapyrrole biosynthesis uroporphyrinogen III synthase" evidence="10">
    <location>
        <begin position="22"/>
        <end position="242"/>
    </location>
</feature>
<dbReference type="CDD" id="cd06578">
    <property type="entry name" value="HemD"/>
    <property type="match status" value="1"/>
</dbReference>
<evidence type="ECO:0000256" key="5">
    <source>
        <dbReference type="ARBA" id="ARBA00023244"/>
    </source>
</evidence>
<evidence type="ECO:0000313" key="11">
    <source>
        <dbReference type="EMBL" id="KOO38208.1"/>
    </source>
</evidence>
<dbReference type="GO" id="GO:0006780">
    <property type="term" value="P:uroporphyrinogen III biosynthetic process"/>
    <property type="evidence" value="ECO:0007669"/>
    <property type="project" value="UniProtKB-UniRule"/>
</dbReference>
<dbReference type="GO" id="GO:0006782">
    <property type="term" value="P:protoporphyrinogen IX biosynthetic process"/>
    <property type="evidence" value="ECO:0007669"/>
    <property type="project" value="UniProtKB-UniRule"/>
</dbReference>
<keyword evidence="5 9" id="KW-0627">Porphyrin biosynthesis</keyword>
<dbReference type="InterPro" id="IPR036108">
    <property type="entry name" value="4pyrrol_syn_uPrphyn_synt_sf"/>
</dbReference>
<dbReference type="Pfam" id="PF02602">
    <property type="entry name" value="HEM4"/>
    <property type="match status" value="1"/>
</dbReference>
<comment type="catalytic activity">
    <reaction evidence="8 9">
        <text>hydroxymethylbilane = uroporphyrinogen III + H2O</text>
        <dbReference type="Rhea" id="RHEA:18965"/>
        <dbReference type="ChEBI" id="CHEBI:15377"/>
        <dbReference type="ChEBI" id="CHEBI:57308"/>
        <dbReference type="ChEBI" id="CHEBI:57845"/>
        <dbReference type="EC" id="4.2.1.75"/>
    </reaction>
</comment>
<evidence type="ECO:0000259" key="10">
    <source>
        <dbReference type="Pfam" id="PF02602"/>
    </source>
</evidence>
<reference evidence="11" key="1">
    <citation type="submission" date="2015-08" db="EMBL/GenBank/DDBJ databases">
        <title>Complete DNA Sequence of Pseudomonas syringae pv. actinidiae, the Causal Agent of Kiwifruit Canker Disease.</title>
        <authorList>
            <person name="Rikkerink E.H.A."/>
            <person name="Fineran P.C."/>
        </authorList>
    </citation>
    <scope>NUCLEOTIDE SEQUENCE</scope>
    <source>
        <strain evidence="11">DSM 13666</strain>
    </source>
</reference>
<dbReference type="InterPro" id="IPR003754">
    <property type="entry name" value="4pyrrol_synth_uPrphyn_synth"/>
</dbReference>